<reference evidence="1" key="1">
    <citation type="submission" date="2018-02" db="EMBL/GenBank/DDBJ databases">
        <title>Rhizophora mucronata_Transcriptome.</title>
        <authorList>
            <person name="Meera S.P."/>
            <person name="Sreeshan A."/>
            <person name="Augustine A."/>
        </authorList>
    </citation>
    <scope>NUCLEOTIDE SEQUENCE</scope>
    <source>
        <tissue evidence="1">Leaf</tissue>
    </source>
</reference>
<proteinExistence type="predicted"/>
<dbReference type="AlphaFoldDB" id="A0A2P2QTT0"/>
<dbReference type="EMBL" id="GGEC01089871">
    <property type="protein sequence ID" value="MBX70355.1"/>
    <property type="molecule type" value="Transcribed_RNA"/>
</dbReference>
<name>A0A2P2QTT0_RHIMU</name>
<sequence length="55" mass="6412">MSCLNHASIEIKHYKTDIHVAEAYTSIHYHEFHKKSGTRPSVEKLHTQLHLAIFI</sequence>
<organism evidence="1">
    <name type="scientific">Rhizophora mucronata</name>
    <name type="common">Asiatic mangrove</name>
    <dbReference type="NCBI Taxonomy" id="61149"/>
    <lineage>
        <taxon>Eukaryota</taxon>
        <taxon>Viridiplantae</taxon>
        <taxon>Streptophyta</taxon>
        <taxon>Embryophyta</taxon>
        <taxon>Tracheophyta</taxon>
        <taxon>Spermatophyta</taxon>
        <taxon>Magnoliopsida</taxon>
        <taxon>eudicotyledons</taxon>
        <taxon>Gunneridae</taxon>
        <taxon>Pentapetalae</taxon>
        <taxon>rosids</taxon>
        <taxon>fabids</taxon>
        <taxon>Malpighiales</taxon>
        <taxon>Rhizophoraceae</taxon>
        <taxon>Rhizophora</taxon>
    </lineage>
</organism>
<accession>A0A2P2QTT0</accession>
<evidence type="ECO:0000313" key="1">
    <source>
        <dbReference type="EMBL" id="MBX70355.1"/>
    </source>
</evidence>
<protein>
    <submittedName>
        <fullName evidence="1">Uncharacterized protein</fullName>
    </submittedName>
</protein>